<feature type="transmembrane region" description="Helical" evidence="7">
    <location>
        <begin position="108"/>
        <end position="129"/>
    </location>
</feature>
<feature type="region of interest" description="Disordered" evidence="8">
    <location>
        <begin position="1"/>
        <end position="38"/>
    </location>
</feature>
<evidence type="ECO:0000313" key="11">
    <source>
        <dbReference type="Proteomes" id="UP000297318"/>
    </source>
</evidence>
<comment type="similarity">
    <text evidence="7">Belongs to the binding-protein-dependent transport system permease family.</text>
</comment>
<evidence type="ECO:0000256" key="6">
    <source>
        <dbReference type="ARBA" id="ARBA00023136"/>
    </source>
</evidence>
<accession>A0A4Z1E7I7</accession>
<dbReference type="SUPFAM" id="SSF161098">
    <property type="entry name" value="MetI-like"/>
    <property type="match status" value="1"/>
</dbReference>
<dbReference type="InterPro" id="IPR051393">
    <property type="entry name" value="ABC_transporter_permease"/>
</dbReference>
<evidence type="ECO:0000256" key="4">
    <source>
        <dbReference type="ARBA" id="ARBA00022692"/>
    </source>
</evidence>
<dbReference type="GO" id="GO:0005886">
    <property type="term" value="C:plasma membrane"/>
    <property type="evidence" value="ECO:0007669"/>
    <property type="project" value="UniProtKB-SubCell"/>
</dbReference>
<evidence type="ECO:0000313" key="10">
    <source>
        <dbReference type="EMBL" id="TGO06662.1"/>
    </source>
</evidence>
<dbReference type="PANTHER" id="PTHR30193">
    <property type="entry name" value="ABC TRANSPORTER PERMEASE PROTEIN"/>
    <property type="match status" value="1"/>
</dbReference>
<comment type="subcellular location">
    <subcellularLocation>
        <location evidence="1 7">Cell membrane</location>
        <topology evidence="1 7">Multi-pass membrane protein</topology>
    </subcellularLocation>
</comment>
<keyword evidence="5 7" id="KW-1133">Transmembrane helix</keyword>
<dbReference type="InterPro" id="IPR035906">
    <property type="entry name" value="MetI-like_sf"/>
</dbReference>
<dbReference type="CDD" id="cd06261">
    <property type="entry name" value="TM_PBP2"/>
    <property type="match status" value="1"/>
</dbReference>
<dbReference type="InterPro" id="IPR000515">
    <property type="entry name" value="MetI-like"/>
</dbReference>
<dbReference type="PANTHER" id="PTHR30193:SF44">
    <property type="entry name" value="LACTOSE TRANSPORT SYSTEM PERMEASE PROTEIN LACF"/>
    <property type="match status" value="1"/>
</dbReference>
<keyword evidence="3" id="KW-1003">Cell membrane</keyword>
<feature type="domain" description="ABC transmembrane type-1" evidence="9">
    <location>
        <begin position="104"/>
        <end position="318"/>
    </location>
</feature>
<proteinExistence type="inferred from homology"/>
<protein>
    <submittedName>
        <fullName evidence="10">N-Acetyl-D-glucosamine ABC transport system, permease protein</fullName>
    </submittedName>
</protein>
<feature type="transmembrane region" description="Helical" evidence="7">
    <location>
        <begin position="190"/>
        <end position="212"/>
    </location>
</feature>
<dbReference type="PROSITE" id="PS50928">
    <property type="entry name" value="ABC_TM1"/>
    <property type="match status" value="1"/>
</dbReference>
<keyword evidence="2 7" id="KW-0813">Transport</keyword>
<feature type="transmembrane region" description="Helical" evidence="7">
    <location>
        <begin position="141"/>
        <end position="161"/>
    </location>
</feature>
<evidence type="ECO:0000256" key="5">
    <source>
        <dbReference type="ARBA" id="ARBA00022989"/>
    </source>
</evidence>
<evidence type="ECO:0000256" key="8">
    <source>
        <dbReference type="SAM" id="MobiDB-lite"/>
    </source>
</evidence>
<dbReference type="EMBL" id="RHPJ01000001">
    <property type="protein sequence ID" value="TGO06662.1"/>
    <property type="molecule type" value="Genomic_DNA"/>
</dbReference>
<keyword evidence="6 7" id="KW-0472">Membrane</keyword>
<dbReference type="RefSeq" id="WP_135848819.1">
    <property type="nucleotide sequence ID" value="NZ_RHPJ01000001.1"/>
</dbReference>
<sequence length="329" mass="35170">MTTLTPTRPPGDPGGPGTPGSPETPGGVPRRPRRGTASRAQRTEAAALVIPATLPILVFSVIPLVTGIYLGFTNSTLRRNSTSEFTGLENYSRLLGDTFFWESFRIGLIWAVSVALLTLVAALGLALLLNADLKFKGITRVLALIPWAMPPVVVAIVWRLIYSPTAGPLNAGLEAVGLEGVNWLGDFSTALPAVIVVAVWSGIPQSTVLLLAGMQQIPIEQHEAAAVDGASSLRRFWHITLPALRPVIFAITSLDFIWSFNSFGLVYVLTEGGPGGKTMLPMLFTYLEAFTNRNTGYAAAMGNVMVLAVVLVLSGYLFVQLRRGKAVQS</sequence>
<dbReference type="GO" id="GO:0055085">
    <property type="term" value="P:transmembrane transport"/>
    <property type="evidence" value="ECO:0007669"/>
    <property type="project" value="InterPro"/>
</dbReference>
<dbReference type="Gene3D" id="1.10.3720.10">
    <property type="entry name" value="MetI-like"/>
    <property type="match status" value="1"/>
</dbReference>
<gene>
    <name evidence="10" type="ORF">SERN_0854</name>
</gene>
<dbReference type="Pfam" id="PF00528">
    <property type="entry name" value="BPD_transp_1"/>
    <property type="match status" value="1"/>
</dbReference>
<keyword evidence="11" id="KW-1185">Reference proteome</keyword>
<evidence type="ECO:0000256" key="7">
    <source>
        <dbReference type="RuleBase" id="RU363032"/>
    </source>
</evidence>
<organism evidence="10 11">
    <name type="scientific">Serinibacter arcticus</name>
    <dbReference type="NCBI Taxonomy" id="1655435"/>
    <lineage>
        <taxon>Bacteria</taxon>
        <taxon>Bacillati</taxon>
        <taxon>Actinomycetota</taxon>
        <taxon>Actinomycetes</taxon>
        <taxon>Micrococcales</taxon>
        <taxon>Beutenbergiaceae</taxon>
        <taxon>Serinibacter</taxon>
    </lineage>
</organism>
<name>A0A4Z1E7I7_9MICO</name>
<evidence type="ECO:0000256" key="1">
    <source>
        <dbReference type="ARBA" id="ARBA00004651"/>
    </source>
</evidence>
<feature type="transmembrane region" description="Helical" evidence="7">
    <location>
        <begin position="297"/>
        <end position="319"/>
    </location>
</feature>
<dbReference type="Proteomes" id="UP000297318">
    <property type="component" value="Unassembled WGS sequence"/>
</dbReference>
<reference evidence="10 11" key="1">
    <citation type="submission" date="2018-11" db="EMBL/GenBank/DDBJ databases">
        <title>Complete genome sequencing of the Actinobacteria Serinibacter sp. K3-2.</title>
        <authorList>
            <person name="Rakitin A.L."/>
            <person name="Beletsky A.V."/>
            <person name="Mardanov A.V."/>
            <person name="Ravin N.V."/>
            <person name="Gromova A.S."/>
            <person name="Filippova S.N."/>
            <person name="Gal'Chenko V.F."/>
        </authorList>
    </citation>
    <scope>NUCLEOTIDE SEQUENCE [LARGE SCALE GENOMIC DNA]</scope>
    <source>
        <strain evidence="10 11">K3-2</strain>
    </source>
</reference>
<dbReference type="AlphaFoldDB" id="A0A4Z1E7I7"/>
<feature type="transmembrane region" description="Helical" evidence="7">
    <location>
        <begin position="48"/>
        <end position="72"/>
    </location>
</feature>
<feature type="transmembrane region" description="Helical" evidence="7">
    <location>
        <begin position="243"/>
        <end position="269"/>
    </location>
</feature>
<evidence type="ECO:0000256" key="3">
    <source>
        <dbReference type="ARBA" id="ARBA00022475"/>
    </source>
</evidence>
<keyword evidence="4 7" id="KW-0812">Transmembrane</keyword>
<evidence type="ECO:0000256" key="2">
    <source>
        <dbReference type="ARBA" id="ARBA00022448"/>
    </source>
</evidence>
<dbReference type="OrthoDB" id="9805974at2"/>
<feature type="compositionally biased region" description="Low complexity" evidence="8">
    <location>
        <begin position="20"/>
        <end position="29"/>
    </location>
</feature>
<comment type="caution">
    <text evidence="10">The sequence shown here is derived from an EMBL/GenBank/DDBJ whole genome shotgun (WGS) entry which is preliminary data.</text>
</comment>
<evidence type="ECO:0000259" key="9">
    <source>
        <dbReference type="PROSITE" id="PS50928"/>
    </source>
</evidence>